<dbReference type="InterPro" id="IPR001623">
    <property type="entry name" value="DnaJ_domain"/>
</dbReference>
<dbReference type="SMART" id="SM00271">
    <property type="entry name" value="DnaJ"/>
    <property type="match status" value="1"/>
</dbReference>
<dbReference type="PROSITE" id="PS50076">
    <property type="entry name" value="DNAJ_2"/>
    <property type="match status" value="1"/>
</dbReference>
<dbReference type="GeneID" id="20215656"/>
<keyword evidence="10" id="KW-1185">Reference proteome</keyword>
<dbReference type="RefSeq" id="XP_009017547.1">
    <property type="nucleotide sequence ID" value="XM_009019299.1"/>
</dbReference>
<dbReference type="KEGG" id="hro:HELRODRAFT_79277"/>
<keyword evidence="3" id="KW-0963">Cytoplasm</keyword>
<dbReference type="EMBL" id="KB096502">
    <property type="protein sequence ID" value="ESO04289.1"/>
    <property type="molecule type" value="Genomic_DNA"/>
</dbReference>
<name>T1G3K8_HELRO</name>
<dbReference type="AlphaFoldDB" id="T1G3K8"/>
<protein>
    <recommendedName>
        <fullName evidence="6">J domain-containing protein</fullName>
    </recommendedName>
</protein>
<dbReference type="Pfam" id="PF00226">
    <property type="entry name" value="DnaJ"/>
    <property type="match status" value="1"/>
</dbReference>
<dbReference type="CDD" id="cd06257">
    <property type="entry name" value="DnaJ"/>
    <property type="match status" value="1"/>
</dbReference>
<evidence type="ECO:0000256" key="3">
    <source>
        <dbReference type="ARBA" id="ARBA00022490"/>
    </source>
</evidence>
<gene>
    <name evidence="9" type="primary">20215656</name>
    <name evidence="8" type="ORF">HELRODRAFT_79147</name>
    <name evidence="7" type="ORF">HELRODRAFT_79277</name>
</gene>
<dbReference type="PROSITE" id="PS00636">
    <property type="entry name" value="DNAJ_1"/>
    <property type="match status" value="1"/>
</dbReference>
<accession>T1G3K8</accession>
<feature type="domain" description="J" evidence="6">
    <location>
        <begin position="13"/>
        <end position="78"/>
    </location>
</feature>
<dbReference type="InParanoid" id="T1G3K8"/>
<reference evidence="10" key="1">
    <citation type="submission" date="2012-12" db="EMBL/GenBank/DDBJ databases">
        <authorList>
            <person name="Hellsten U."/>
            <person name="Grimwood J."/>
            <person name="Chapman J.A."/>
            <person name="Shapiro H."/>
            <person name="Aerts A."/>
            <person name="Otillar R.P."/>
            <person name="Terry A.Y."/>
            <person name="Boore J.L."/>
            <person name="Simakov O."/>
            <person name="Marletaz F."/>
            <person name="Cho S.-J."/>
            <person name="Edsinger-Gonzales E."/>
            <person name="Havlak P."/>
            <person name="Kuo D.-H."/>
            <person name="Larsson T."/>
            <person name="Lv J."/>
            <person name="Arendt D."/>
            <person name="Savage R."/>
            <person name="Osoegawa K."/>
            <person name="de Jong P."/>
            <person name="Lindberg D.R."/>
            <person name="Seaver E.C."/>
            <person name="Weisblat D.A."/>
            <person name="Putnam N.H."/>
            <person name="Grigoriev I.V."/>
            <person name="Rokhsar D.S."/>
        </authorList>
    </citation>
    <scope>NUCLEOTIDE SEQUENCE</scope>
</reference>
<evidence type="ECO:0000256" key="2">
    <source>
        <dbReference type="ARBA" id="ARBA00004496"/>
    </source>
</evidence>
<dbReference type="InterPro" id="IPR052094">
    <property type="entry name" value="Pre-mRNA-splicing_ERAD"/>
</dbReference>
<dbReference type="EMBL" id="AMQM01004300">
    <property type="status" value="NOT_ANNOTATED_CDS"/>
    <property type="molecule type" value="Genomic_DNA"/>
</dbReference>
<reference evidence="7 10" key="2">
    <citation type="journal article" date="2013" name="Nature">
        <title>Insights into bilaterian evolution from three spiralian genomes.</title>
        <authorList>
            <person name="Simakov O."/>
            <person name="Marletaz F."/>
            <person name="Cho S.J."/>
            <person name="Edsinger-Gonzales E."/>
            <person name="Havlak P."/>
            <person name="Hellsten U."/>
            <person name="Kuo D.H."/>
            <person name="Larsson T."/>
            <person name="Lv J."/>
            <person name="Arendt D."/>
            <person name="Savage R."/>
            <person name="Osoegawa K."/>
            <person name="de Jong P."/>
            <person name="Grimwood J."/>
            <person name="Chapman J.A."/>
            <person name="Shapiro H."/>
            <person name="Aerts A."/>
            <person name="Otillar R.P."/>
            <person name="Terry A.Y."/>
            <person name="Boore J.L."/>
            <person name="Grigoriev I.V."/>
            <person name="Lindberg D.R."/>
            <person name="Seaver E.C."/>
            <person name="Weisblat D.A."/>
            <person name="Putnam N.H."/>
            <person name="Rokhsar D.S."/>
        </authorList>
    </citation>
    <scope>NUCLEOTIDE SEQUENCE</scope>
</reference>
<dbReference type="EMBL" id="AMQM01004305">
    <property type="status" value="NOT_ANNOTATED_CDS"/>
    <property type="molecule type" value="Genomic_DNA"/>
</dbReference>
<proteinExistence type="predicted"/>
<dbReference type="InterPro" id="IPR036869">
    <property type="entry name" value="J_dom_sf"/>
</dbReference>
<keyword evidence="5" id="KW-0539">Nucleus</keyword>
<evidence type="ECO:0000313" key="7">
    <source>
        <dbReference type="EMBL" id="ESO04278.1"/>
    </source>
</evidence>
<dbReference type="PANTHER" id="PTHR44313">
    <property type="entry name" value="DNAJ HOMOLOG SUBFAMILY C MEMBER 17"/>
    <property type="match status" value="1"/>
</dbReference>
<dbReference type="GO" id="GO:0005737">
    <property type="term" value="C:cytoplasm"/>
    <property type="evidence" value="ECO:0007669"/>
    <property type="project" value="UniProtKB-SubCell"/>
</dbReference>
<organism evidence="9 10">
    <name type="scientific">Helobdella robusta</name>
    <name type="common">Californian leech</name>
    <dbReference type="NCBI Taxonomy" id="6412"/>
    <lineage>
        <taxon>Eukaryota</taxon>
        <taxon>Metazoa</taxon>
        <taxon>Spiralia</taxon>
        <taxon>Lophotrochozoa</taxon>
        <taxon>Annelida</taxon>
        <taxon>Clitellata</taxon>
        <taxon>Hirudinea</taxon>
        <taxon>Rhynchobdellida</taxon>
        <taxon>Glossiphoniidae</taxon>
        <taxon>Helobdella</taxon>
    </lineage>
</organism>
<evidence type="ECO:0000313" key="8">
    <source>
        <dbReference type="EMBL" id="ESO04289.1"/>
    </source>
</evidence>
<dbReference type="PANTHER" id="PTHR44313:SF1">
    <property type="entry name" value="DNAJ HOMOLOG SUBFAMILY C MEMBER 17"/>
    <property type="match status" value="1"/>
</dbReference>
<dbReference type="PRINTS" id="PR00625">
    <property type="entry name" value="JDOMAIN"/>
</dbReference>
<evidence type="ECO:0000313" key="9">
    <source>
        <dbReference type="EnsemblMetazoa" id="HelroP79147"/>
    </source>
</evidence>
<evidence type="ECO:0000256" key="4">
    <source>
        <dbReference type="ARBA" id="ARBA00023186"/>
    </source>
</evidence>
<comment type="subcellular location">
    <subcellularLocation>
        <location evidence="2">Cytoplasm</location>
    </subcellularLocation>
    <subcellularLocation>
        <location evidence="1">Nucleus</location>
    </subcellularLocation>
</comment>
<dbReference type="Gene3D" id="1.10.287.110">
    <property type="entry name" value="DnaJ domain"/>
    <property type="match status" value="1"/>
</dbReference>
<reference evidence="9" key="3">
    <citation type="submission" date="2015-06" db="UniProtKB">
        <authorList>
            <consortium name="EnsemblMetazoa"/>
        </authorList>
    </citation>
    <scope>IDENTIFICATION</scope>
</reference>
<dbReference type="KEGG" id="hro:HELRODRAFT_79147"/>
<keyword evidence="4" id="KW-0143">Chaperone</keyword>
<dbReference type="EMBL" id="KB096502">
    <property type="protein sequence ID" value="ESO04278.1"/>
    <property type="molecule type" value="Genomic_DNA"/>
</dbReference>
<evidence type="ECO:0000313" key="10">
    <source>
        <dbReference type="Proteomes" id="UP000015101"/>
    </source>
</evidence>
<dbReference type="SUPFAM" id="SSF46565">
    <property type="entry name" value="Chaperone J-domain"/>
    <property type="match status" value="1"/>
</dbReference>
<dbReference type="GO" id="GO:0005634">
    <property type="term" value="C:nucleus"/>
    <property type="evidence" value="ECO:0007669"/>
    <property type="project" value="UniProtKB-SubCell"/>
</dbReference>
<dbReference type="CTD" id="20215656"/>
<sequence length="82" mass="9679">MSKSNSIDLKKYDLYELLDVPQLSSEDLVKKAYKKQALKLHPDKNPNNPKAVEQFQLLQKVYEFLLDPIKKNEYDNVIRARE</sequence>
<evidence type="ECO:0000256" key="5">
    <source>
        <dbReference type="ARBA" id="ARBA00023242"/>
    </source>
</evidence>
<dbReference type="CTD" id="20215667"/>
<dbReference type="eggNOG" id="KOG0691">
    <property type="taxonomic scope" value="Eukaryota"/>
</dbReference>
<dbReference type="OrthoDB" id="10250354at2759"/>
<dbReference type="GeneID" id="20215667"/>
<evidence type="ECO:0000256" key="1">
    <source>
        <dbReference type="ARBA" id="ARBA00004123"/>
    </source>
</evidence>
<dbReference type="Proteomes" id="UP000015101">
    <property type="component" value="Unassembled WGS sequence"/>
</dbReference>
<evidence type="ECO:0000259" key="6">
    <source>
        <dbReference type="PROSITE" id="PS50076"/>
    </source>
</evidence>
<dbReference type="RefSeq" id="XP_009017558.1">
    <property type="nucleotide sequence ID" value="XM_009019310.1"/>
</dbReference>
<dbReference type="HOGENOM" id="CLU_017633_18_0_1"/>
<dbReference type="EnsemblMetazoa" id="HelroT79147">
    <property type="protein sequence ID" value="HelroP79147"/>
    <property type="gene ID" value="HelroG79147"/>
</dbReference>
<dbReference type="STRING" id="6412.T1G3K8"/>
<dbReference type="EnsemblMetazoa" id="HelroT79277">
    <property type="protein sequence ID" value="HelroP79277"/>
    <property type="gene ID" value="HelroG79277"/>
</dbReference>
<dbReference type="InterPro" id="IPR018253">
    <property type="entry name" value="DnaJ_domain_CS"/>
</dbReference>